<evidence type="ECO:0000256" key="1">
    <source>
        <dbReference type="ARBA" id="ARBA00006174"/>
    </source>
</evidence>
<dbReference type="GO" id="GO:0016829">
    <property type="term" value="F:lyase activity"/>
    <property type="evidence" value="ECO:0007669"/>
    <property type="project" value="InterPro"/>
</dbReference>
<dbReference type="Pfam" id="PF19305">
    <property type="entry name" value="MmgE_PrpD_C"/>
    <property type="match status" value="1"/>
</dbReference>
<dbReference type="InterPro" id="IPR005656">
    <property type="entry name" value="MmgE_PrpD"/>
</dbReference>
<dbReference type="InterPro" id="IPR042183">
    <property type="entry name" value="MmgE/PrpD_sf_1"/>
</dbReference>
<sequence>MNLGQQLSFLIRNTPIISDPQVIDCAINGITDYFACTLQACHEDDVHKLLAWIADEGGNARAWLIGQKKLASARQAALLNGFQAHCLDYDDVHSDVRGHPSAVILSALIASVRLDNAEQTIDGRRFLTAYVIGIEVMALLGQSINPQHYEKGWHATITLGGIAATAAICYLYDEPFLSQALTLAATQASGMRLLMGTPIKFLHAGLAAQHAIQAVEWLRAGIHADQDFLDDKLGFLAIYGQGNTRFDLSHWGKTWKIVHPGLWFKNYSYCSAAAYIADAGQLLYRNANFSVDKIESITIFFSPPQSDAALIYQMPLLAEQGRFSAEYVLALTLLGLPLSFEQFSAKPIANGIKNLMQKMKRSYQIQLTPHPQAYNQRYVVVEIVNSTGEKLNQRIDLPKGSPKNPYSQRELSLKLVKAVGDQKTTDNLLKDIRALAVGLDLHTFLLSYLLKL</sequence>
<dbReference type="AlphaFoldDB" id="A0A1C4D0W6"/>
<dbReference type="Gene3D" id="3.30.1330.120">
    <property type="entry name" value="2-methylcitrate dehydratase PrpD"/>
    <property type="match status" value="1"/>
</dbReference>
<evidence type="ECO:0000259" key="3">
    <source>
        <dbReference type="Pfam" id="PF19305"/>
    </source>
</evidence>
<dbReference type="RefSeq" id="WP_091350095.1">
    <property type="nucleotide sequence ID" value="NZ_FMAQ01000012.1"/>
</dbReference>
<organism evidence="4 5">
    <name type="scientific">Gilliamella bombicola</name>
    <dbReference type="NCBI Taxonomy" id="1798182"/>
    <lineage>
        <taxon>Bacteria</taxon>
        <taxon>Pseudomonadati</taxon>
        <taxon>Pseudomonadota</taxon>
        <taxon>Gammaproteobacteria</taxon>
        <taxon>Orbales</taxon>
        <taxon>Orbaceae</taxon>
        <taxon>Gilliamella</taxon>
    </lineage>
</organism>
<comment type="similarity">
    <text evidence="1">Belongs to the PrpD family.</text>
</comment>
<dbReference type="Pfam" id="PF03972">
    <property type="entry name" value="MmgE_PrpD_N"/>
    <property type="match status" value="1"/>
</dbReference>
<dbReference type="PANTHER" id="PTHR16943">
    <property type="entry name" value="2-METHYLCITRATE DEHYDRATASE-RELATED"/>
    <property type="match status" value="1"/>
</dbReference>
<proteinExistence type="inferred from homology"/>
<dbReference type="OrthoDB" id="9795089at2"/>
<evidence type="ECO:0000313" key="5">
    <source>
        <dbReference type="Proteomes" id="UP000199670"/>
    </source>
</evidence>
<gene>
    <name evidence="4" type="ORF">GA0061081_11245</name>
</gene>
<evidence type="ECO:0000313" key="4">
    <source>
        <dbReference type="EMBL" id="SCC24931.1"/>
    </source>
</evidence>
<dbReference type="InterPro" id="IPR045336">
    <property type="entry name" value="MmgE_PrpD_N"/>
</dbReference>
<reference evidence="5" key="1">
    <citation type="submission" date="2016-08" db="EMBL/GenBank/DDBJ databases">
        <authorList>
            <person name="Varghese N."/>
            <person name="Submissions Spin"/>
        </authorList>
    </citation>
    <scope>NUCLEOTIDE SEQUENCE [LARGE SCALE GENOMIC DNA]</scope>
    <source>
        <strain evidence="5">R-53248</strain>
    </source>
</reference>
<dbReference type="InterPro" id="IPR036148">
    <property type="entry name" value="MmgE/PrpD_sf"/>
</dbReference>
<feature type="domain" description="MmgE/PrpD C-terminal" evidence="3">
    <location>
        <begin position="267"/>
        <end position="418"/>
    </location>
</feature>
<accession>A0A1C4D0W6</accession>
<dbReference type="STRING" id="1798182.GA0061081_11245"/>
<evidence type="ECO:0000259" key="2">
    <source>
        <dbReference type="Pfam" id="PF03972"/>
    </source>
</evidence>
<dbReference type="EMBL" id="FMAQ01000012">
    <property type="protein sequence ID" value="SCC24931.1"/>
    <property type="molecule type" value="Genomic_DNA"/>
</dbReference>
<dbReference type="SUPFAM" id="SSF103378">
    <property type="entry name" value="2-methylcitrate dehydratase PrpD"/>
    <property type="match status" value="1"/>
</dbReference>
<dbReference type="Proteomes" id="UP000199670">
    <property type="component" value="Unassembled WGS sequence"/>
</dbReference>
<keyword evidence="5" id="KW-1185">Reference proteome</keyword>
<feature type="domain" description="MmgE/PrpD N-terminal" evidence="2">
    <location>
        <begin position="15"/>
        <end position="243"/>
    </location>
</feature>
<dbReference type="InterPro" id="IPR045337">
    <property type="entry name" value="MmgE_PrpD_C"/>
</dbReference>
<protein>
    <submittedName>
        <fullName evidence="4">2-methylcitrate dehydratase PrpD</fullName>
    </submittedName>
</protein>
<name>A0A1C4D0W6_9GAMM</name>
<dbReference type="Gene3D" id="1.10.4100.10">
    <property type="entry name" value="2-methylcitrate dehydratase PrpD"/>
    <property type="match status" value="1"/>
</dbReference>
<dbReference type="InterPro" id="IPR042188">
    <property type="entry name" value="MmgE/PrpD_sf_2"/>
</dbReference>
<dbReference type="PANTHER" id="PTHR16943:SF8">
    <property type="entry name" value="2-METHYLCITRATE DEHYDRATASE"/>
    <property type="match status" value="1"/>
</dbReference>